<evidence type="ECO:0000256" key="3">
    <source>
        <dbReference type="ARBA" id="ARBA00022679"/>
    </source>
</evidence>
<dbReference type="FunFam" id="3.90.580.10:FF:000001">
    <property type="entry name" value="DNA primase"/>
    <property type="match status" value="1"/>
</dbReference>
<sequence length="613" mass="70586">MKRLATRIPEAVIDQIRDSVNITDIVGQYVTLKKSGKNLFGLCPFQEEKTPSFSVAEDKQIFNCFSCHRGGNVFRFIMEIEQIDFPAAVLKVAELGQVDVDLSAFQETRPQPKADPIKTELLQLYQAAATLFQHVLLNTEAGEEALAYAQQRQLDETQLKTFQVGYAPDQDNLLLRFFQEKKVDFQLLRQSGLFSEREDGSLFDRFRDRLMFPIRDARGQVIAFSGRLLHPIAQLPKYLNSPETKLFNKRDVLFNLDLARPEIRRHKQVVLFEGFMDVIAAYRAGIQYGVASMGTSLTNEQLHQLQRLTGHLIVCYDGDLPGLTATNRVITLLRQDQRFQLSIVTLPEQLDPDEYIQKYQAESFRKKIEESQLTATAFRLNYLRQGKKLDHEQDKIAYTEAALQELLTVHSTIERDVYLHQLSQTLNLSYDVLVGQLQRLLANATRQRDQTLQTQLTTVPTVQQPTQVHLNRVERAERDLLHLFWYDRQARDKLMQQTDFVMVHDPYQMLYTLSQTYFVTNETFNAAAFSDYAKSDDLQSLAAEIDQMPFDETTGLAQLADDLMTIQRFKLETKLKQAQQQAHEANQMGDDEQALRLFQQLLTLKKQIEALSA</sequence>
<dbReference type="InterPro" id="IPR006171">
    <property type="entry name" value="TOPRIM_dom"/>
</dbReference>
<dbReference type="SUPFAM" id="SSF57783">
    <property type="entry name" value="Zinc beta-ribbon"/>
    <property type="match status" value="1"/>
</dbReference>
<dbReference type="EC" id="2.7.7.101" evidence="12"/>
<keyword evidence="10 12" id="KW-0238">DNA-binding</keyword>
<dbReference type="SMART" id="SM00400">
    <property type="entry name" value="ZnF_CHCC"/>
    <property type="match status" value="1"/>
</dbReference>
<dbReference type="Gene3D" id="3.90.580.10">
    <property type="entry name" value="Zinc finger, CHC2-type domain"/>
    <property type="match status" value="1"/>
</dbReference>
<dbReference type="FunFam" id="3.90.980.10:FF:000001">
    <property type="entry name" value="DNA primase"/>
    <property type="match status" value="1"/>
</dbReference>
<keyword evidence="1 12" id="KW-0240">DNA-directed RNA polymerase</keyword>
<dbReference type="Gene3D" id="1.10.860.10">
    <property type="entry name" value="DNAb Helicase, Chain A"/>
    <property type="match status" value="1"/>
</dbReference>
<dbReference type="InterPro" id="IPR002694">
    <property type="entry name" value="Znf_CHC2"/>
</dbReference>
<evidence type="ECO:0000256" key="13">
    <source>
        <dbReference type="PIRNR" id="PIRNR002811"/>
    </source>
</evidence>
<evidence type="ECO:0000256" key="4">
    <source>
        <dbReference type="ARBA" id="ARBA00022695"/>
    </source>
</evidence>
<dbReference type="Proteomes" id="UP000051461">
    <property type="component" value="Unassembled WGS sequence"/>
</dbReference>
<comment type="similarity">
    <text evidence="12 13">Belongs to the DnaG primase family.</text>
</comment>
<dbReference type="GO" id="GO:0008270">
    <property type="term" value="F:zinc ion binding"/>
    <property type="evidence" value="ECO:0007669"/>
    <property type="project" value="UniProtKB-KW"/>
</dbReference>
<dbReference type="Pfam" id="PF08275">
    <property type="entry name" value="DNAG_N"/>
    <property type="match status" value="1"/>
</dbReference>
<evidence type="ECO:0000256" key="2">
    <source>
        <dbReference type="ARBA" id="ARBA00022515"/>
    </source>
</evidence>
<feature type="domain" description="Toprim" evidence="14">
    <location>
        <begin position="267"/>
        <end position="349"/>
    </location>
</feature>
<dbReference type="GO" id="GO:0005737">
    <property type="term" value="C:cytoplasm"/>
    <property type="evidence" value="ECO:0007669"/>
    <property type="project" value="TreeGrafter"/>
</dbReference>
<evidence type="ECO:0000256" key="12">
    <source>
        <dbReference type="HAMAP-Rule" id="MF_00974"/>
    </source>
</evidence>
<keyword evidence="6 13" id="KW-0479">Metal-binding</keyword>
<dbReference type="GO" id="GO:1990077">
    <property type="term" value="C:primosome complex"/>
    <property type="evidence" value="ECO:0007669"/>
    <property type="project" value="UniProtKB-KW"/>
</dbReference>
<dbReference type="Pfam" id="PF10410">
    <property type="entry name" value="DnaB_bind"/>
    <property type="match status" value="1"/>
</dbReference>
<keyword evidence="9" id="KW-0460">Magnesium</keyword>
<evidence type="ECO:0000256" key="6">
    <source>
        <dbReference type="ARBA" id="ARBA00022723"/>
    </source>
</evidence>
<dbReference type="InterPro" id="IPR050219">
    <property type="entry name" value="DnaG_primase"/>
</dbReference>
<comment type="cofactor">
    <cofactor evidence="13">
        <name>Zn(2+)</name>
        <dbReference type="ChEBI" id="CHEBI:29105"/>
    </cofactor>
    <text evidence="13">Binds 1 zinc ion per monomer.</text>
</comment>
<keyword evidence="8 13" id="KW-0862">Zinc</keyword>
<comment type="function">
    <text evidence="12 13">RNA polymerase that catalyzes the synthesis of short RNA molecules used as primers for DNA polymerase during DNA replication.</text>
</comment>
<comment type="catalytic activity">
    <reaction evidence="12">
        <text>ssDNA + n NTP = ssDNA/pppN(pN)n-1 hybrid + (n-1) diphosphate.</text>
        <dbReference type="EC" id="2.7.7.101"/>
    </reaction>
</comment>
<dbReference type="Gene3D" id="3.90.980.10">
    <property type="entry name" value="DNA primase, catalytic core, N-terminal domain"/>
    <property type="match status" value="1"/>
</dbReference>
<evidence type="ECO:0000256" key="10">
    <source>
        <dbReference type="ARBA" id="ARBA00023125"/>
    </source>
</evidence>
<dbReference type="PIRSF" id="PIRSF002811">
    <property type="entry name" value="DnaG"/>
    <property type="match status" value="1"/>
</dbReference>
<keyword evidence="11 12" id="KW-0804">Transcription</keyword>
<organism evidence="15 16">
    <name type="scientific">Loigolactobacillus bifermentans DSM 20003</name>
    <dbReference type="NCBI Taxonomy" id="1423726"/>
    <lineage>
        <taxon>Bacteria</taxon>
        <taxon>Bacillati</taxon>
        <taxon>Bacillota</taxon>
        <taxon>Bacilli</taxon>
        <taxon>Lactobacillales</taxon>
        <taxon>Lactobacillaceae</taxon>
        <taxon>Loigolactobacillus</taxon>
    </lineage>
</organism>
<dbReference type="Pfam" id="PF01807">
    <property type="entry name" value="Zn_ribbon_DnaG"/>
    <property type="match status" value="1"/>
</dbReference>
<dbReference type="Pfam" id="PF13155">
    <property type="entry name" value="Toprim_2"/>
    <property type="match status" value="1"/>
</dbReference>
<evidence type="ECO:0000256" key="1">
    <source>
        <dbReference type="ARBA" id="ARBA00022478"/>
    </source>
</evidence>
<dbReference type="InterPro" id="IPR006295">
    <property type="entry name" value="DNA_primase_DnaG"/>
</dbReference>
<comment type="caution">
    <text evidence="15">The sequence shown here is derived from an EMBL/GenBank/DDBJ whole genome shotgun (WGS) entry which is preliminary data.</text>
</comment>
<evidence type="ECO:0000259" key="14">
    <source>
        <dbReference type="PROSITE" id="PS50880"/>
    </source>
</evidence>
<keyword evidence="4 12" id="KW-0548">Nucleotidyltransferase</keyword>
<dbReference type="SUPFAM" id="SSF56731">
    <property type="entry name" value="DNA primase core"/>
    <property type="match status" value="1"/>
</dbReference>
<dbReference type="PROSITE" id="PS50880">
    <property type="entry name" value="TOPRIM"/>
    <property type="match status" value="1"/>
</dbReference>
<evidence type="ECO:0000256" key="11">
    <source>
        <dbReference type="ARBA" id="ARBA00023163"/>
    </source>
</evidence>
<dbReference type="PANTHER" id="PTHR30313">
    <property type="entry name" value="DNA PRIMASE"/>
    <property type="match status" value="1"/>
</dbReference>
<dbReference type="GO" id="GO:0003899">
    <property type="term" value="F:DNA-directed RNA polymerase activity"/>
    <property type="evidence" value="ECO:0007669"/>
    <property type="project" value="UniProtKB-UniRule"/>
</dbReference>
<keyword evidence="2 12" id="KW-0639">Primosome</keyword>
<keyword evidence="3 12" id="KW-0808">Transferase</keyword>
<dbReference type="SMART" id="SM00493">
    <property type="entry name" value="TOPRIM"/>
    <property type="match status" value="1"/>
</dbReference>
<keyword evidence="5 12" id="KW-0235">DNA replication</keyword>
<gene>
    <name evidence="12" type="primary">dnaG</name>
    <name evidence="15" type="ORF">FC07_GL000792</name>
</gene>
<dbReference type="InterPro" id="IPR030846">
    <property type="entry name" value="DnaG_bac"/>
</dbReference>
<dbReference type="NCBIfam" id="TIGR01391">
    <property type="entry name" value="dnaG"/>
    <property type="match status" value="1"/>
</dbReference>
<dbReference type="STRING" id="1423726.FC07_GL000792"/>
<proteinExistence type="inferred from homology"/>
<evidence type="ECO:0000256" key="8">
    <source>
        <dbReference type="ARBA" id="ARBA00022833"/>
    </source>
</evidence>
<reference evidence="15 16" key="1">
    <citation type="journal article" date="2015" name="Genome Announc.">
        <title>Expanding the biotechnology potential of lactobacilli through comparative genomics of 213 strains and associated genera.</title>
        <authorList>
            <person name="Sun Z."/>
            <person name="Harris H.M."/>
            <person name="McCann A."/>
            <person name="Guo C."/>
            <person name="Argimon S."/>
            <person name="Zhang W."/>
            <person name="Yang X."/>
            <person name="Jeffery I.B."/>
            <person name="Cooney J.C."/>
            <person name="Kagawa T.F."/>
            <person name="Liu W."/>
            <person name="Song Y."/>
            <person name="Salvetti E."/>
            <person name="Wrobel A."/>
            <person name="Rasinkangas P."/>
            <person name="Parkhill J."/>
            <person name="Rea M.C."/>
            <person name="O'Sullivan O."/>
            <person name="Ritari J."/>
            <person name="Douillard F.P."/>
            <person name="Paul Ross R."/>
            <person name="Yang R."/>
            <person name="Briner A.E."/>
            <person name="Felis G.E."/>
            <person name="de Vos W.M."/>
            <person name="Barrangou R."/>
            <person name="Klaenhammer T.R."/>
            <person name="Caufield P.W."/>
            <person name="Cui Y."/>
            <person name="Zhang H."/>
            <person name="O'Toole P.W."/>
        </authorList>
    </citation>
    <scope>NUCLEOTIDE SEQUENCE [LARGE SCALE GENOMIC DNA]</scope>
    <source>
        <strain evidence="15 16">DSM 20003</strain>
    </source>
</reference>
<dbReference type="GO" id="GO:0000428">
    <property type="term" value="C:DNA-directed RNA polymerase complex"/>
    <property type="evidence" value="ECO:0007669"/>
    <property type="project" value="UniProtKB-KW"/>
</dbReference>
<dbReference type="InterPro" id="IPR036977">
    <property type="entry name" value="DNA_primase_Znf_CHC2"/>
</dbReference>
<dbReference type="EMBL" id="AZDA01000093">
    <property type="protein sequence ID" value="KRK34227.1"/>
    <property type="molecule type" value="Genomic_DNA"/>
</dbReference>
<dbReference type="InterPro" id="IPR034151">
    <property type="entry name" value="TOPRIM_DnaG_bac"/>
</dbReference>
<dbReference type="HAMAP" id="MF_00974">
    <property type="entry name" value="DNA_primase_DnaG"/>
    <property type="match status" value="1"/>
</dbReference>
<accession>A0A0R1GP77</accession>
<dbReference type="InterPro" id="IPR016136">
    <property type="entry name" value="DNA_helicase_N/primase_C"/>
</dbReference>
<name>A0A0R1GP77_9LACO</name>
<dbReference type="InterPro" id="IPR013264">
    <property type="entry name" value="DNAG_N"/>
</dbReference>
<dbReference type="Gene3D" id="3.40.1360.10">
    <property type="match status" value="1"/>
</dbReference>
<evidence type="ECO:0000313" key="15">
    <source>
        <dbReference type="EMBL" id="KRK34227.1"/>
    </source>
</evidence>
<protein>
    <recommendedName>
        <fullName evidence="12 13">DNA primase</fullName>
        <ecNumber evidence="12">2.7.7.101</ecNumber>
    </recommendedName>
</protein>
<comment type="subunit">
    <text evidence="12">Monomer. Interacts with DnaB.</text>
</comment>
<dbReference type="AlphaFoldDB" id="A0A0R1GP77"/>
<dbReference type="GO" id="GO:0006269">
    <property type="term" value="P:DNA replication, synthesis of primer"/>
    <property type="evidence" value="ECO:0007669"/>
    <property type="project" value="UniProtKB-UniRule"/>
</dbReference>
<dbReference type="InterPro" id="IPR037068">
    <property type="entry name" value="DNA_primase_core_N_sf"/>
</dbReference>
<evidence type="ECO:0000313" key="16">
    <source>
        <dbReference type="Proteomes" id="UP000051461"/>
    </source>
</evidence>
<keyword evidence="16" id="KW-1185">Reference proteome</keyword>
<keyword evidence="7" id="KW-0863">Zinc-finger</keyword>
<evidence type="ECO:0000256" key="9">
    <source>
        <dbReference type="ARBA" id="ARBA00022842"/>
    </source>
</evidence>
<dbReference type="GO" id="GO:0003677">
    <property type="term" value="F:DNA binding"/>
    <property type="evidence" value="ECO:0007669"/>
    <property type="project" value="UniProtKB-KW"/>
</dbReference>
<comment type="caution">
    <text evidence="12">Lacks conserved residue(s) required for the propagation of feature annotation.</text>
</comment>
<dbReference type="InterPro" id="IPR019475">
    <property type="entry name" value="DNA_primase_DnaB-bd"/>
</dbReference>
<dbReference type="PATRIC" id="fig|1423726.3.peg.815"/>
<evidence type="ECO:0000256" key="7">
    <source>
        <dbReference type="ARBA" id="ARBA00022771"/>
    </source>
</evidence>
<evidence type="ECO:0000256" key="5">
    <source>
        <dbReference type="ARBA" id="ARBA00022705"/>
    </source>
</evidence>
<dbReference type="PANTHER" id="PTHR30313:SF2">
    <property type="entry name" value="DNA PRIMASE"/>
    <property type="match status" value="1"/>
</dbReference>
<dbReference type="CDD" id="cd03364">
    <property type="entry name" value="TOPRIM_DnaG_primases"/>
    <property type="match status" value="1"/>
</dbReference>